<dbReference type="AlphaFoldDB" id="A0AAQ3NMN3"/>
<accession>A0AAQ3NMN3</accession>
<proteinExistence type="predicted"/>
<organism evidence="1 2">
    <name type="scientific">Vigna mungo</name>
    <name type="common">Black gram</name>
    <name type="synonym">Phaseolus mungo</name>
    <dbReference type="NCBI Taxonomy" id="3915"/>
    <lineage>
        <taxon>Eukaryota</taxon>
        <taxon>Viridiplantae</taxon>
        <taxon>Streptophyta</taxon>
        <taxon>Embryophyta</taxon>
        <taxon>Tracheophyta</taxon>
        <taxon>Spermatophyta</taxon>
        <taxon>Magnoliopsida</taxon>
        <taxon>eudicotyledons</taxon>
        <taxon>Gunneridae</taxon>
        <taxon>Pentapetalae</taxon>
        <taxon>rosids</taxon>
        <taxon>fabids</taxon>
        <taxon>Fabales</taxon>
        <taxon>Fabaceae</taxon>
        <taxon>Papilionoideae</taxon>
        <taxon>50 kb inversion clade</taxon>
        <taxon>NPAAA clade</taxon>
        <taxon>indigoferoid/millettioid clade</taxon>
        <taxon>Phaseoleae</taxon>
        <taxon>Vigna</taxon>
    </lineage>
</organism>
<dbReference type="EMBL" id="CP144696">
    <property type="protein sequence ID" value="WVZ13169.1"/>
    <property type="molecule type" value="Genomic_DNA"/>
</dbReference>
<reference evidence="1 2" key="1">
    <citation type="journal article" date="2023" name="Life. Sci Alliance">
        <title>Evolutionary insights into 3D genome organization and epigenetic landscape of Vigna mungo.</title>
        <authorList>
            <person name="Junaid A."/>
            <person name="Singh B."/>
            <person name="Bhatia S."/>
        </authorList>
    </citation>
    <scope>NUCLEOTIDE SEQUENCE [LARGE SCALE GENOMIC DNA]</scope>
    <source>
        <strain evidence="1">Urdbean</strain>
    </source>
</reference>
<evidence type="ECO:0000313" key="2">
    <source>
        <dbReference type="Proteomes" id="UP001374535"/>
    </source>
</evidence>
<keyword evidence="2" id="KW-1185">Reference proteome</keyword>
<gene>
    <name evidence="1" type="ORF">V8G54_017699</name>
</gene>
<sequence length="261" mass="29191">MVFVASYKKNNECSERLSKAQNIHEKLEASIEDGPRLFHLDHHGIRRSCIVATCPPIIGEVRRPHFWPMKAKTVIGLECSGRDQLQCGNGRQNAFHEKLTEEFRNTEAAVMRNAYYAYGEMTSSDGDTRKPSTIGPITRGMIKKLQDEHSPKGQNKEMLQLCQNMEKGKMVIATKREVFLSRYGATLETSPSHTDLSSNNGGCLKLAPPHSFSAATSIHSDPSTFRCHWLEPLPSRVLSSTKQWRGLSSGIQSLVADPHSR</sequence>
<name>A0AAQ3NMN3_VIGMU</name>
<evidence type="ECO:0000313" key="1">
    <source>
        <dbReference type="EMBL" id="WVZ13169.1"/>
    </source>
</evidence>
<dbReference type="Proteomes" id="UP001374535">
    <property type="component" value="Chromosome 5"/>
</dbReference>
<protein>
    <submittedName>
        <fullName evidence="1">Uncharacterized protein</fullName>
    </submittedName>
</protein>